<evidence type="ECO:0000256" key="1">
    <source>
        <dbReference type="ARBA" id="ARBA00001971"/>
    </source>
</evidence>
<evidence type="ECO:0000256" key="3">
    <source>
        <dbReference type="ARBA" id="ARBA00010617"/>
    </source>
</evidence>
<comment type="caution">
    <text evidence="10">The sequence shown here is derived from an EMBL/GenBank/DDBJ whole genome shotgun (WGS) entry which is preliminary data.</text>
</comment>
<organism evidence="10 11">
    <name type="scientific">Rhizoctonia solani</name>
    <dbReference type="NCBI Taxonomy" id="456999"/>
    <lineage>
        <taxon>Eukaryota</taxon>
        <taxon>Fungi</taxon>
        <taxon>Dikarya</taxon>
        <taxon>Basidiomycota</taxon>
        <taxon>Agaricomycotina</taxon>
        <taxon>Agaricomycetes</taxon>
        <taxon>Cantharellales</taxon>
        <taxon>Ceratobasidiaceae</taxon>
        <taxon>Rhizoctonia</taxon>
    </lineage>
</organism>
<dbReference type="PRINTS" id="PR00463">
    <property type="entry name" value="EP450I"/>
</dbReference>
<dbReference type="InterPro" id="IPR002401">
    <property type="entry name" value="Cyt_P450_E_grp-I"/>
</dbReference>
<evidence type="ECO:0000313" key="11">
    <source>
        <dbReference type="Proteomes" id="UP000663826"/>
    </source>
</evidence>
<dbReference type="AlphaFoldDB" id="A0A8H3AV37"/>
<keyword evidence="7 9" id="KW-0408">Iron</keyword>
<name>A0A8H3AV37_9AGAM</name>
<dbReference type="Gene3D" id="1.10.630.10">
    <property type="entry name" value="Cytochrome P450"/>
    <property type="match status" value="1"/>
</dbReference>
<comment type="similarity">
    <text evidence="3">Belongs to the cytochrome P450 family.</text>
</comment>
<dbReference type="Pfam" id="PF00067">
    <property type="entry name" value="p450"/>
    <property type="match status" value="1"/>
</dbReference>
<dbReference type="GO" id="GO:0005506">
    <property type="term" value="F:iron ion binding"/>
    <property type="evidence" value="ECO:0007669"/>
    <property type="project" value="InterPro"/>
</dbReference>
<dbReference type="PRINTS" id="PR00385">
    <property type="entry name" value="P450"/>
</dbReference>
<dbReference type="InterPro" id="IPR001128">
    <property type="entry name" value="Cyt_P450"/>
</dbReference>
<evidence type="ECO:0000256" key="6">
    <source>
        <dbReference type="ARBA" id="ARBA00023002"/>
    </source>
</evidence>
<evidence type="ECO:0000256" key="2">
    <source>
        <dbReference type="ARBA" id="ARBA00005179"/>
    </source>
</evidence>
<evidence type="ECO:0000256" key="4">
    <source>
        <dbReference type="ARBA" id="ARBA00022617"/>
    </source>
</evidence>
<evidence type="ECO:0000256" key="5">
    <source>
        <dbReference type="ARBA" id="ARBA00022723"/>
    </source>
</evidence>
<dbReference type="SUPFAM" id="SSF48264">
    <property type="entry name" value="Cytochrome P450"/>
    <property type="match status" value="1"/>
</dbReference>
<evidence type="ECO:0008006" key="12">
    <source>
        <dbReference type="Google" id="ProtNLM"/>
    </source>
</evidence>
<feature type="binding site" description="axial binding residue" evidence="9">
    <location>
        <position position="461"/>
    </location>
    <ligand>
        <name>heme</name>
        <dbReference type="ChEBI" id="CHEBI:30413"/>
    </ligand>
    <ligandPart>
        <name>Fe</name>
        <dbReference type="ChEBI" id="CHEBI:18248"/>
    </ligandPart>
</feature>
<evidence type="ECO:0000256" key="9">
    <source>
        <dbReference type="PIRSR" id="PIRSR602401-1"/>
    </source>
</evidence>
<dbReference type="Proteomes" id="UP000663826">
    <property type="component" value="Unassembled WGS sequence"/>
</dbReference>
<evidence type="ECO:0000313" key="10">
    <source>
        <dbReference type="EMBL" id="CAE6441250.1"/>
    </source>
</evidence>
<dbReference type="InterPro" id="IPR050121">
    <property type="entry name" value="Cytochrome_P450_monoxygenase"/>
</dbReference>
<keyword evidence="5 9" id="KW-0479">Metal-binding</keyword>
<dbReference type="PANTHER" id="PTHR24305:SF166">
    <property type="entry name" value="CYTOCHROME P450 12A4, MITOCHONDRIAL-RELATED"/>
    <property type="match status" value="1"/>
</dbReference>
<keyword evidence="4 9" id="KW-0349">Heme</keyword>
<dbReference type="InterPro" id="IPR036396">
    <property type="entry name" value="Cyt_P450_sf"/>
</dbReference>
<proteinExistence type="inferred from homology"/>
<reference evidence="10" key="1">
    <citation type="submission" date="2021-01" db="EMBL/GenBank/DDBJ databases">
        <authorList>
            <person name="Kaushik A."/>
        </authorList>
    </citation>
    <scope>NUCLEOTIDE SEQUENCE</scope>
    <source>
        <strain evidence="10">AG1-1B</strain>
    </source>
</reference>
<gene>
    <name evidence="10" type="ORF">RDB_LOCUS70104</name>
</gene>
<comment type="cofactor">
    <cofactor evidence="1 9">
        <name>heme</name>
        <dbReference type="ChEBI" id="CHEBI:30413"/>
    </cofactor>
</comment>
<keyword evidence="6" id="KW-0560">Oxidoreductase</keyword>
<accession>A0A8H3AV37</accession>
<evidence type="ECO:0000256" key="8">
    <source>
        <dbReference type="ARBA" id="ARBA00023033"/>
    </source>
</evidence>
<dbReference type="GO" id="GO:0020037">
    <property type="term" value="F:heme binding"/>
    <property type="evidence" value="ECO:0007669"/>
    <property type="project" value="InterPro"/>
</dbReference>
<keyword evidence="8" id="KW-0503">Monooxygenase</keyword>
<evidence type="ECO:0000256" key="7">
    <source>
        <dbReference type="ARBA" id="ARBA00023004"/>
    </source>
</evidence>
<protein>
    <recommendedName>
        <fullName evidence="12">Cytochrome P450</fullName>
    </recommendedName>
</protein>
<dbReference type="GO" id="GO:0016705">
    <property type="term" value="F:oxidoreductase activity, acting on paired donors, with incorporation or reduction of molecular oxygen"/>
    <property type="evidence" value="ECO:0007669"/>
    <property type="project" value="InterPro"/>
</dbReference>
<dbReference type="GO" id="GO:0004497">
    <property type="term" value="F:monooxygenase activity"/>
    <property type="evidence" value="ECO:0007669"/>
    <property type="project" value="UniProtKB-KW"/>
</dbReference>
<dbReference type="CDD" id="cd11069">
    <property type="entry name" value="CYP_FUM15-like"/>
    <property type="match status" value="1"/>
</dbReference>
<dbReference type="EMBL" id="CAJMWQ010001217">
    <property type="protein sequence ID" value="CAE6441250.1"/>
    <property type="molecule type" value="Genomic_DNA"/>
</dbReference>
<comment type="pathway">
    <text evidence="2">Secondary metabolite biosynthesis.</text>
</comment>
<sequence>MAPSSIIPLNTLSEYATFKNFIYICGGIVLFKVAEGAYYPIRKLFSPLRELPGPSNESFIFGNLKRIFAAPNSVIHEAWLEEYGSTLTYRGFLSWILVPSHSSFPKPENVRRSLADVLGEGLLFSEGETHKRQRRIMNPSFGPVQLRDAWLNLIKSGSEDYTVIDVLSWLSRATLDIIGVAGFDYEFGALDGNDEDELSKAFNKAFESGQHFNILAILRAFVPIFRLIPDELSRGRAASMETMRRVGMKLIADKKEALEHDLKTGSTSHGRDLLTLLIKSNMAYENESHRMSDDEVLGQISTFITAGHETTSTSTTWALYVLTKHPDVQRKLRQELLESRLGDEPSMNDLDKLPYLDNFVRECLRVHPAVPSTVREATHEVHIPVSKSFKDRRGVERTYITMQKGDAVFIPILAMNRLKEIWGEDSNEFKPERWDNLPESVKLMPGVWGHLMTFIHGNRSCIGYKFAVIEMKALLYSLVRAIEFDIDPSIEIEAKSSIVTRPRVVSQPEKGNQLPLRCKIVSSV</sequence>
<dbReference type="PANTHER" id="PTHR24305">
    <property type="entry name" value="CYTOCHROME P450"/>
    <property type="match status" value="1"/>
</dbReference>